<evidence type="ECO:0000313" key="1">
    <source>
        <dbReference type="EMBL" id="MBG3877647.1"/>
    </source>
</evidence>
<evidence type="ECO:0000313" key="2">
    <source>
        <dbReference type="Proteomes" id="UP001194469"/>
    </source>
</evidence>
<sequence length="121" mass="12782">MFSDAEIKRLLDVANAGCHHGRVADARQVYEGVLAMKPGFLPARIGQALSHVVVNEFEEAERIIVDDVLKTAPDDAEARALLGLSYLLSGRGDEAAELLRAVSDADGPAGEMARGLLAQAG</sequence>
<dbReference type="EMBL" id="VRYY01000335">
    <property type="protein sequence ID" value="MBG3877647.1"/>
    <property type="molecule type" value="Genomic_DNA"/>
</dbReference>
<dbReference type="Gene3D" id="1.25.40.10">
    <property type="entry name" value="Tetratricopeptide repeat domain"/>
    <property type="match status" value="1"/>
</dbReference>
<reference evidence="1 2" key="1">
    <citation type="submission" date="2019-08" db="EMBL/GenBank/DDBJ databases">
        <authorList>
            <person name="Luo N."/>
        </authorList>
    </citation>
    <scope>NUCLEOTIDE SEQUENCE [LARGE SCALE GENOMIC DNA]</scope>
    <source>
        <strain evidence="1 2">NCIMB 9442</strain>
    </source>
</reference>
<dbReference type="SUPFAM" id="SSF48452">
    <property type="entry name" value="TPR-like"/>
    <property type="match status" value="1"/>
</dbReference>
<protein>
    <submittedName>
        <fullName evidence="1">Tetratricopeptide repeat protein</fullName>
    </submittedName>
</protein>
<accession>A0ABS0J687</accession>
<keyword evidence="2" id="KW-1185">Reference proteome</keyword>
<dbReference type="RefSeq" id="WP_196609743.1">
    <property type="nucleotide sequence ID" value="NZ_VRYY01000335.1"/>
</dbReference>
<proteinExistence type="predicted"/>
<dbReference type="Pfam" id="PF13432">
    <property type="entry name" value="TPR_16"/>
    <property type="match status" value="1"/>
</dbReference>
<name>A0ABS0J687_9BACT</name>
<gene>
    <name evidence="1" type="ORF">FVW20_11640</name>
</gene>
<dbReference type="Proteomes" id="UP001194469">
    <property type="component" value="Unassembled WGS sequence"/>
</dbReference>
<organism evidence="1 2">
    <name type="scientific">Nitratidesulfovibrio oxamicus</name>
    <dbReference type="NCBI Taxonomy" id="32016"/>
    <lineage>
        <taxon>Bacteria</taxon>
        <taxon>Pseudomonadati</taxon>
        <taxon>Thermodesulfobacteriota</taxon>
        <taxon>Desulfovibrionia</taxon>
        <taxon>Desulfovibrionales</taxon>
        <taxon>Desulfovibrionaceae</taxon>
        <taxon>Nitratidesulfovibrio</taxon>
    </lineage>
</organism>
<dbReference type="InterPro" id="IPR011990">
    <property type="entry name" value="TPR-like_helical_dom_sf"/>
</dbReference>
<comment type="caution">
    <text evidence="1">The sequence shown here is derived from an EMBL/GenBank/DDBJ whole genome shotgun (WGS) entry which is preliminary data.</text>
</comment>